<reference evidence="2 3" key="1">
    <citation type="submission" date="2018-01" db="EMBL/GenBank/DDBJ databases">
        <title>Genomic Encyclopedia of Archaeal and Bacterial Type Strains, Phase II (KMG-II): from individual species to whole genera.</title>
        <authorList>
            <person name="Goeker M."/>
        </authorList>
    </citation>
    <scope>NUCLEOTIDE SEQUENCE [LARGE SCALE GENOMIC DNA]</scope>
    <source>
        <strain evidence="2 3">DSM 12048</strain>
    </source>
</reference>
<gene>
    <name evidence="2" type="ORF">LV82_00716</name>
</gene>
<dbReference type="InterPro" id="IPR006141">
    <property type="entry name" value="Intein_N"/>
</dbReference>
<proteinExistence type="predicted"/>
<dbReference type="GO" id="GO:0016539">
    <property type="term" value="P:intein-mediated protein splicing"/>
    <property type="evidence" value="ECO:0007669"/>
    <property type="project" value="InterPro"/>
</dbReference>
<organism evidence="2 3">
    <name type="scientific">Albidovulum inexpectatum</name>
    <dbReference type="NCBI Taxonomy" id="196587"/>
    <lineage>
        <taxon>Bacteria</taxon>
        <taxon>Pseudomonadati</taxon>
        <taxon>Pseudomonadota</taxon>
        <taxon>Alphaproteobacteria</taxon>
        <taxon>Rhodobacterales</taxon>
        <taxon>Paracoccaceae</taxon>
        <taxon>Albidovulum</taxon>
    </lineage>
</organism>
<dbReference type="InterPro" id="IPR036844">
    <property type="entry name" value="Hint_dom_sf"/>
</dbReference>
<dbReference type="InterPro" id="IPR028992">
    <property type="entry name" value="Hedgehog/Intein_dom"/>
</dbReference>
<dbReference type="SUPFAM" id="SSF51294">
    <property type="entry name" value="Hedgehog/intein (Hint) domain"/>
    <property type="match status" value="1"/>
</dbReference>
<evidence type="ECO:0000313" key="2">
    <source>
        <dbReference type="EMBL" id="PPB81507.1"/>
    </source>
</evidence>
<dbReference type="AlphaFoldDB" id="A0A2S5JJ15"/>
<evidence type="ECO:0000313" key="3">
    <source>
        <dbReference type="Proteomes" id="UP000239736"/>
    </source>
</evidence>
<dbReference type="EMBL" id="PRDS01000002">
    <property type="protein sequence ID" value="PPB81507.1"/>
    <property type="molecule type" value="Genomic_DNA"/>
</dbReference>
<dbReference type="PROSITE" id="PS50817">
    <property type="entry name" value="INTEIN_N_TER"/>
    <property type="match status" value="1"/>
</dbReference>
<dbReference type="InterPro" id="IPR003587">
    <property type="entry name" value="Hint_dom_N"/>
</dbReference>
<dbReference type="Pfam" id="PF13403">
    <property type="entry name" value="Hint_2"/>
    <property type="match status" value="1"/>
</dbReference>
<dbReference type="Proteomes" id="UP000239736">
    <property type="component" value="Unassembled WGS sequence"/>
</dbReference>
<evidence type="ECO:0000259" key="1">
    <source>
        <dbReference type="SMART" id="SM00306"/>
    </source>
</evidence>
<dbReference type="Gene3D" id="2.170.16.10">
    <property type="entry name" value="Hedgehog/Intein (Hint) domain"/>
    <property type="match status" value="1"/>
</dbReference>
<protein>
    <submittedName>
        <fullName evidence="2">Hint domain-containing protein</fullName>
    </submittedName>
</protein>
<sequence>MREVPRTPCFTAGTMIATDRGSIRIEDLRVGDRVLTRDRGYRPIRWIGARRFDCDALVEHPELRPILIPAGALGQGVPATDLIVSPQHRILLSGNAAKQLSDETEILVAAVDAMQAIGARRADLDEVVYYHILFDGHEIILSNGCWSESFHPCRDAIAGLHDAQRQEILAIFPELANPAFADKFSPARLCWTPSNMRHETGKAA</sequence>
<feature type="domain" description="Hint" evidence="1">
    <location>
        <begin position="7"/>
        <end position="110"/>
    </location>
</feature>
<name>A0A2S5JJ15_9RHOB</name>
<dbReference type="SMART" id="SM00306">
    <property type="entry name" value="HintN"/>
    <property type="match status" value="1"/>
</dbReference>
<accession>A0A2S5JJ15</accession>
<comment type="caution">
    <text evidence="2">The sequence shown here is derived from an EMBL/GenBank/DDBJ whole genome shotgun (WGS) entry which is preliminary data.</text>
</comment>
<dbReference type="CDD" id="cd00081">
    <property type="entry name" value="Hint"/>
    <property type="match status" value="1"/>
</dbReference>
<keyword evidence="3" id="KW-1185">Reference proteome</keyword>